<proteinExistence type="predicted"/>
<dbReference type="Pfam" id="PF21347">
    <property type="entry name" value="DUF3108_like"/>
    <property type="match status" value="1"/>
</dbReference>
<dbReference type="Gene3D" id="2.40.360.20">
    <property type="match status" value="1"/>
</dbReference>
<dbReference type="AlphaFoldDB" id="A0A1M5F9T7"/>
<evidence type="ECO:0000259" key="1">
    <source>
        <dbReference type="Pfam" id="PF21347"/>
    </source>
</evidence>
<accession>A0A1M5F9T7</accession>
<feature type="domain" description="DUF3108" evidence="1">
    <location>
        <begin position="151"/>
        <end position="260"/>
    </location>
</feature>
<evidence type="ECO:0000313" key="3">
    <source>
        <dbReference type="Proteomes" id="UP000184368"/>
    </source>
</evidence>
<dbReference type="InterPro" id="IPR049279">
    <property type="entry name" value="DUF3108-like"/>
</dbReference>
<protein>
    <recommendedName>
        <fullName evidence="1">DUF3108 domain-containing protein</fullName>
    </recommendedName>
</protein>
<organism evidence="2 3">
    <name type="scientific">Cnuella takakiae</name>
    <dbReference type="NCBI Taxonomy" id="1302690"/>
    <lineage>
        <taxon>Bacteria</taxon>
        <taxon>Pseudomonadati</taxon>
        <taxon>Bacteroidota</taxon>
        <taxon>Chitinophagia</taxon>
        <taxon>Chitinophagales</taxon>
        <taxon>Chitinophagaceae</taxon>
        <taxon>Cnuella</taxon>
    </lineage>
</organism>
<evidence type="ECO:0000313" key="2">
    <source>
        <dbReference type="EMBL" id="SHF87862.1"/>
    </source>
</evidence>
<dbReference type="EMBL" id="FQUO01000013">
    <property type="protein sequence ID" value="SHF87862.1"/>
    <property type="molecule type" value="Genomic_DNA"/>
</dbReference>
<dbReference type="Proteomes" id="UP000184368">
    <property type="component" value="Unassembled WGS sequence"/>
</dbReference>
<sequence length="267" mass="29080">MQQMTATKAAAFQTSSIVRKGLGALALGILFTACKKDDKDIPNPNPQPQNESYYAAKTNMALQYQSVDGGETENYTLTVTGQKDSADGKVYNYRNAFADGTSINPFVYAKGNSFTLVSTVPAELADIIEAMKDDPTVSDFELTGLPLQQKLPANPQVNQALEFSDPMHMGLNIHDEEEDETMRMDMYFGFSDGKVVGFEDVTTPAGTFKNTMKVQYKATMTLEMPVGGNESETLITQWFAKGIGLVKSEEKEGTNTSITTLIGVTGK</sequence>
<reference evidence="2 3" key="1">
    <citation type="submission" date="2016-11" db="EMBL/GenBank/DDBJ databases">
        <authorList>
            <person name="Jaros S."/>
            <person name="Januszkiewicz K."/>
            <person name="Wedrychowicz H."/>
        </authorList>
    </citation>
    <scope>NUCLEOTIDE SEQUENCE [LARGE SCALE GENOMIC DNA]</scope>
    <source>
        <strain evidence="2 3">DSM 26897</strain>
    </source>
</reference>
<name>A0A1M5F9T7_9BACT</name>
<keyword evidence="3" id="KW-1185">Reference proteome</keyword>
<gene>
    <name evidence="2" type="ORF">SAMN05444008_11388</name>
</gene>